<evidence type="ECO:0000256" key="6">
    <source>
        <dbReference type="ARBA" id="ARBA00023315"/>
    </source>
</evidence>
<dbReference type="SMART" id="SM00823">
    <property type="entry name" value="PKS_PP"/>
    <property type="match status" value="1"/>
</dbReference>
<reference evidence="11" key="1">
    <citation type="submission" date="2021-07" db="EMBL/GenBank/DDBJ databases">
        <authorList>
            <person name="Branca A.L. A."/>
        </authorList>
    </citation>
    <scope>NUCLEOTIDE SEQUENCE</scope>
</reference>
<dbReference type="Gene3D" id="3.40.47.10">
    <property type="match status" value="1"/>
</dbReference>
<dbReference type="InterPro" id="IPR013120">
    <property type="entry name" value="FAR_NAD-bd"/>
</dbReference>
<feature type="active site" description="Proton acceptor; for dehydratase activity" evidence="7">
    <location>
        <position position="1306"/>
    </location>
</feature>
<feature type="region of interest" description="N-terminal hotdog fold" evidence="7">
    <location>
        <begin position="1272"/>
        <end position="1408"/>
    </location>
</feature>
<dbReference type="Gene3D" id="1.10.1200.10">
    <property type="entry name" value="ACP-like"/>
    <property type="match status" value="1"/>
</dbReference>
<evidence type="ECO:0000259" key="8">
    <source>
        <dbReference type="PROSITE" id="PS50075"/>
    </source>
</evidence>
<dbReference type="Gene3D" id="3.40.366.10">
    <property type="entry name" value="Malonyl-Coenzyme A Acyl Carrier Protein, domain 2"/>
    <property type="match status" value="3"/>
</dbReference>
<dbReference type="CDD" id="cd02440">
    <property type="entry name" value="AdoMet_MTases"/>
    <property type="match status" value="1"/>
</dbReference>
<keyword evidence="2" id="KW-0597">Phosphoprotein</keyword>
<feature type="active site" description="Proton donor; for dehydratase activity" evidence="7">
    <location>
        <position position="1495"/>
    </location>
</feature>
<dbReference type="Proteomes" id="UP001153618">
    <property type="component" value="Unassembled WGS sequence"/>
</dbReference>
<dbReference type="Gene3D" id="3.30.70.3290">
    <property type="match status" value="1"/>
</dbReference>
<evidence type="ECO:0000256" key="4">
    <source>
        <dbReference type="ARBA" id="ARBA00022857"/>
    </source>
</evidence>
<dbReference type="PANTHER" id="PTHR45681">
    <property type="entry name" value="POLYKETIDE SYNTHASE 44-RELATED"/>
    <property type="match status" value="1"/>
</dbReference>
<evidence type="ECO:0000256" key="3">
    <source>
        <dbReference type="ARBA" id="ARBA00022679"/>
    </source>
</evidence>
<dbReference type="InterPro" id="IPR049900">
    <property type="entry name" value="PKS_mFAS_DH"/>
</dbReference>
<evidence type="ECO:0000313" key="12">
    <source>
        <dbReference type="Proteomes" id="UP001153618"/>
    </source>
</evidence>
<evidence type="ECO:0000256" key="5">
    <source>
        <dbReference type="ARBA" id="ARBA00023268"/>
    </source>
</evidence>
<evidence type="ECO:0000259" key="10">
    <source>
        <dbReference type="PROSITE" id="PS52019"/>
    </source>
</evidence>
<dbReference type="SMART" id="SM00827">
    <property type="entry name" value="PKS_AT"/>
    <property type="match status" value="1"/>
</dbReference>
<dbReference type="InterPro" id="IPR001227">
    <property type="entry name" value="Ac_transferase_dom_sf"/>
</dbReference>
<dbReference type="Pfam" id="PF00698">
    <property type="entry name" value="Acyl_transf_1"/>
    <property type="match status" value="1"/>
</dbReference>
<dbReference type="InterPro" id="IPR036736">
    <property type="entry name" value="ACP-like_sf"/>
</dbReference>
<dbReference type="InterPro" id="IPR014030">
    <property type="entry name" value="Ketoacyl_synth_N"/>
</dbReference>
<feature type="domain" description="PKS/mFAS DH" evidence="10">
    <location>
        <begin position="1272"/>
        <end position="1587"/>
    </location>
</feature>
<evidence type="ECO:0000313" key="11">
    <source>
        <dbReference type="EMBL" id="CAG8099649.1"/>
    </source>
</evidence>
<feature type="domain" description="Carrier" evidence="8">
    <location>
        <begin position="1632"/>
        <end position="1706"/>
    </location>
</feature>
<dbReference type="SUPFAM" id="SSF51735">
    <property type="entry name" value="NAD(P)-binding Rossmann-fold domains"/>
    <property type="match status" value="1"/>
</dbReference>
<dbReference type="GO" id="GO:0031177">
    <property type="term" value="F:phosphopantetheine binding"/>
    <property type="evidence" value="ECO:0007669"/>
    <property type="project" value="InterPro"/>
</dbReference>
<protein>
    <submittedName>
        <fullName evidence="11">Uncharacterized protein</fullName>
    </submittedName>
</protein>
<dbReference type="PANTHER" id="PTHR45681:SF6">
    <property type="entry name" value="POLYKETIDE SYNTHASE 37"/>
    <property type="match status" value="1"/>
</dbReference>
<dbReference type="SUPFAM" id="SSF55048">
    <property type="entry name" value="Probable ACP-binding domain of malonyl-CoA ACP transacylase"/>
    <property type="match status" value="1"/>
</dbReference>
<dbReference type="InterPro" id="IPR020841">
    <property type="entry name" value="PKS_Beta-ketoAc_synthase_dom"/>
</dbReference>
<gene>
    <name evidence="11" type="ORF">POLS_LOCUS4639</name>
</gene>
<evidence type="ECO:0000256" key="1">
    <source>
        <dbReference type="ARBA" id="ARBA00022450"/>
    </source>
</evidence>
<dbReference type="OrthoDB" id="329835at2759"/>
<dbReference type="EMBL" id="CAJVOS010000023">
    <property type="protein sequence ID" value="CAG8099649.1"/>
    <property type="molecule type" value="Genomic_DNA"/>
</dbReference>
<evidence type="ECO:0000256" key="2">
    <source>
        <dbReference type="ARBA" id="ARBA00022553"/>
    </source>
</evidence>
<keyword evidence="6" id="KW-0012">Acyltransferase</keyword>
<dbReference type="SUPFAM" id="SSF53901">
    <property type="entry name" value="Thiolase-like"/>
    <property type="match status" value="1"/>
</dbReference>
<dbReference type="Gene3D" id="3.40.50.720">
    <property type="entry name" value="NAD(P)-binding Rossmann-like Domain"/>
    <property type="match status" value="1"/>
</dbReference>
<dbReference type="InterPro" id="IPR050444">
    <property type="entry name" value="Polyketide_Synthase"/>
</dbReference>
<dbReference type="InterPro" id="IPR041068">
    <property type="entry name" value="HTH_51"/>
</dbReference>
<dbReference type="Pfam" id="PF02801">
    <property type="entry name" value="Ketoacyl-synt_C"/>
    <property type="match status" value="1"/>
</dbReference>
<dbReference type="InterPro" id="IPR016039">
    <property type="entry name" value="Thiolase-like"/>
</dbReference>
<dbReference type="InterPro" id="IPR014043">
    <property type="entry name" value="Acyl_transferase_dom"/>
</dbReference>
<dbReference type="CDD" id="cd00833">
    <property type="entry name" value="PKS"/>
    <property type="match status" value="1"/>
</dbReference>
<dbReference type="InterPro" id="IPR020806">
    <property type="entry name" value="PKS_PP-bd"/>
</dbReference>
<comment type="caution">
    <text evidence="11">The sequence shown here is derived from an EMBL/GenBank/DDBJ whole genome shotgun (WGS) entry which is preliminary data.</text>
</comment>
<feature type="domain" description="Ketosynthase family 3 (KS3)" evidence="9">
    <location>
        <begin position="383"/>
        <end position="797"/>
    </location>
</feature>
<dbReference type="InterPro" id="IPR014031">
    <property type="entry name" value="Ketoacyl_synth_C"/>
</dbReference>
<dbReference type="Gene3D" id="3.40.50.150">
    <property type="entry name" value="Vaccinia Virus protein VP39"/>
    <property type="match status" value="1"/>
</dbReference>
<dbReference type="GO" id="GO:0030639">
    <property type="term" value="P:polyketide biosynthetic process"/>
    <property type="evidence" value="ECO:0007669"/>
    <property type="project" value="UniProtKB-ARBA"/>
</dbReference>
<evidence type="ECO:0000259" key="9">
    <source>
        <dbReference type="PROSITE" id="PS52004"/>
    </source>
</evidence>
<dbReference type="Pfam" id="PF00109">
    <property type="entry name" value="ketoacyl-synt"/>
    <property type="match status" value="1"/>
</dbReference>
<dbReference type="PROSITE" id="PS52019">
    <property type="entry name" value="PKS_MFAS_DH"/>
    <property type="match status" value="1"/>
</dbReference>
<keyword evidence="12" id="KW-1185">Reference proteome</keyword>
<dbReference type="InterPro" id="IPR036291">
    <property type="entry name" value="NAD(P)-bd_dom_sf"/>
</dbReference>
<keyword evidence="4" id="KW-0521">NADP</keyword>
<dbReference type="InterPro" id="IPR013217">
    <property type="entry name" value="Methyltransf_12"/>
</dbReference>
<dbReference type="InterPro" id="IPR032088">
    <property type="entry name" value="SAT"/>
</dbReference>
<dbReference type="InterPro" id="IPR006162">
    <property type="entry name" value="Ppantetheine_attach_site"/>
</dbReference>
<dbReference type="SUPFAM" id="SSF53335">
    <property type="entry name" value="S-adenosyl-L-methionine-dependent methyltransferases"/>
    <property type="match status" value="1"/>
</dbReference>
<dbReference type="Pfam" id="PF08242">
    <property type="entry name" value="Methyltransf_12"/>
    <property type="match status" value="1"/>
</dbReference>
<feature type="region of interest" description="C-terminal hotdog fold" evidence="7">
    <location>
        <begin position="1438"/>
        <end position="1587"/>
    </location>
</feature>
<dbReference type="SMART" id="SM00825">
    <property type="entry name" value="PKS_KS"/>
    <property type="match status" value="1"/>
</dbReference>
<keyword evidence="1" id="KW-0596">Phosphopantetheine</keyword>
<dbReference type="PROSITE" id="PS52004">
    <property type="entry name" value="KS3_2"/>
    <property type="match status" value="1"/>
</dbReference>
<name>A0A9W4HRR4_PENOL</name>
<dbReference type="InterPro" id="IPR016035">
    <property type="entry name" value="Acyl_Trfase/lysoPLipase"/>
</dbReference>
<dbReference type="PROSITE" id="PS00012">
    <property type="entry name" value="PHOSPHOPANTETHEINE"/>
    <property type="match status" value="1"/>
</dbReference>
<accession>A0A9W4HRR4</accession>
<dbReference type="Pfam" id="PF18558">
    <property type="entry name" value="HTH_51"/>
    <property type="match status" value="1"/>
</dbReference>
<dbReference type="Pfam" id="PF00550">
    <property type="entry name" value="PP-binding"/>
    <property type="match status" value="1"/>
</dbReference>
<evidence type="ECO:0000256" key="7">
    <source>
        <dbReference type="PROSITE-ProRule" id="PRU01363"/>
    </source>
</evidence>
<dbReference type="InterPro" id="IPR016036">
    <property type="entry name" value="Malonyl_transacylase_ACP-bd"/>
</dbReference>
<dbReference type="GO" id="GO:0016746">
    <property type="term" value="F:acyltransferase activity"/>
    <property type="evidence" value="ECO:0007669"/>
    <property type="project" value="UniProtKB-KW"/>
</dbReference>
<dbReference type="PROSITE" id="PS50075">
    <property type="entry name" value="CARRIER"/>
    <property type="match status" value="1"/>
</dbReference>
<keyword evidence="3" id="KW-0808">Transferase</keyword>
<dbReference type="SUPFAM" id="SSF47336">
    <property type="entry name" value="ACP-like"/>
    <property type="match status" value="1"/>
</dbReference>
<organism evidence="11 12">
    <name type="scientific">Penicillium olsonii</name>
    <dbReference type="NCBI Taxonomy" id="99116"/>
    <lineage>
        <taxon>Eukaryota</taxon>
        <taxon>Fungi</taxon>
        <taxon>Dikarya</taxon>
        <taxon>Ascomycota</taxon>
        <taxon>Pezizomycotina</taxon>
        <taxon>Eurotiomycetes</taxon>
        <taxon>Eurotiomycetidae</taxon>
        <taxon>Eurotiales</taxon>
        <taxon>Aspergillaceae</taxon>
        <taxon>Penicillium</taxon>
    </lineage>
</organism>
<dbReference type="Pfam" id="PF07993">
    <property type="entry name" value="NAD_binding_4"/>
    <property type="match status" value="1"/>
</dbReference>
<sequence>MHHQQNAENVVLVFGPQAIPSQNISFRGLGANGVGSSALQWVEDVIAELPDRFDEISEEIPELGVVPGASLLRSLYQQMKTGPLESIKKKSHQPNIVLTPLAVIVHLAAYTGGVEQRHHGSGFGSWERNEEKSLKASNVVGLCTGLLAALVVSLSRSSEDIQKYGATAVRLAMVIGAAVDAEDARNAQSSSFSATWRSPDGLTIFEEIMARYHGAYISVHSDENRATITASRENVNEMMKLMTAVGISVVKIRLSGRFHSQCHQLVASQLRKYCESNPDFRFPEASDFQIPCWTDVDPTRREIRGGNLTSIALDAILVQRSDWLTTFMQLTTLPGKKKIIVLSPENCVPPSVGNNLPADCRIVYERTSFNTDDSSSQASPTNENEVAVVGMACKVAGADDIGEFWDILCKGQSQHIEVPQSRLRFETAYRDFDQNRKWYGNFMKDHDCFDHKFFKKTPREAASMDPQQRVLLEIAYQSVAQSGYFQKPTPPESVGCFIGTCAVDYECNVACHAPNAFSSTGNLRGFIAGKVSHYFGWTGPALTLDTACSGAAVAVHQACKAILSGECDYALAGGVNMITQPLAYQNLAAASFLSQTGQCKPFCVEADGYCRGEGVAAVFLKKKSAALADGDQIFGVVSGTAVSQNQNCTPIFVPNAPSLAGLFQGVLGKAGVQSGEISYVEAHGTGTPVGDPAEYESISQVFAVAKRSQPVQLGSVKGLIGHTESSSGLVSLIKVLLMMHHSRIVPQPSYRRLSPQIKAHRLLEISKSWKPWPNRCKAALINNYGASGSNASMIVKSFALNEDPIPTFQEGQKYPLWISASGDKALGAYIDKLGEYLERLALETSTNFIRDMSFNLCRQSNPKLPKAMLLSCSTVEELQSKLREQSPLTEIKSSRPLILCFGGQISTFVGLNHSIVATTTILRTYLDICDRTSKALGLDGIYPDIFQKTPILDVVKLQLCLFSSQYASAMSWIDCGIQPTALIGHSFGELTALCISGILSLRDTIRMVTGRARIVRENWGPEKGAMLAVKADPDQLENILSANALTEHPVTVACYNGPRTFTLAGKSEAIEATVAHIEKEELSSSIRSKRLNVTNAFHSALVDGLASDIARLACDLKFNKPNIPIEFATKDRYSQSIGPGFIFHHMRNPVYFHHAVQRISKSHGSCVWLEAGCSSTITQMASQALGGPGANLHSFVPMDMLTGESLTNLTHATINLWEAGIVSTFWQHHSSQTREYPPMILPPYQFEKSPHWLELKVPSPAAADIVETAKKEGLWSFEGHLDNDKRSIRFRVLCESEQYKAIVSGHVIAQTAAICPATLEVDMAIDALMSVQPKLKADGLQPQILKVENQAPLCFDSSRAVWLDVTANDAGSEPSREWSWRLSSEKIDKNSTATTHVTGEIVFIHANDVQLQAEFARYERLVTHQRCGELLYGNDPGDDVVQGSNIYRLFDEVVEYGPRFQGLNRLVGRKSTNQSAGRVTKRYAAGTWLDAELSDCFSQVGGIWVNCMTGKATGEMYIANGFEKWVRSPKLLRGTPRPETWDILACHERRGNNAFLTDIFIFDPRQGILVEMILGINFAKISKLSMSKLLSRLSVDTKATCLSEPADVVSMAQRAKDNASANKVAPTEFSATSVVSKVRLILADLSGLDATDIKEEAHLADIGIDSLMGMELARELEGAFSCTLSTDALMDVFSFEGLVQCIQQTLGLSEISDSSDANPTSLDVVDTSQTSTGDAAWDLEESTKTKIVQPTTTEPNTLLLNATHQGHLECSASVVLEAFAECKALTDRFIEEEHCQNYLELVMPRQTELCVVLALEAFAELGCDLRLARAGQELKRIKHIPSMQGLVDYLYEMLEKESAIIESHGSIILRTSIAAPRESSAAILQDLLDSFPEHKYPHMLTHFAGSRLADVLSGRSDGIKVIFGTEEGRKLASGLYADSPLNKLSYMQMRDFVSRLVSRLGSQNGPLKILELGAGTGGTTKWIVPLLAELEIPVEYVFTDLSPSFVAAGRKRFSKTFPFMSFRALDVEKEPDQELLGSYHMVLASNAIHATHSLRKSLGNIRKTLRADGFVMLLEMTRTIYWVDMIFGLLEGWWLFDDGRKHAIAPQSRWQEDFLAAGYSHVDWSDGSHAEATIQRVFLALNGEADIKKWTITDVQARQKMIDDYVQQYTQDFSIPVSPLECSVAQQNLCILVTGASGSLGSHIVAHLSQLPQVKTVICLNRKGRVDPRKRQVEAMKSRGIEGADIANIEVIETDTADAKLGLSQNHYNQLKATITHIVHNAWPMSGKRPLKGFESQFKVMRNLCDLVSSAGSTQRRMIGFQFISSIAVVGHRPTMTGAALVPEERIETAAAVLPNGYGDAKWVCERMLDETLHKHPDSFRVMTVRPGQIAGSRTSGYWNHMEHVSFIIQSSQTITAFPKFDGTVSWTPVNDVAAAACDLLVHHDSPSYPIYHIDNPVRQPWSDVVPILAEALGVELISFEEWLRRVRCCPSAVASENPAAKLIDFFDQDFARMSCGGLLLDTARACEHSESLRAVGPVTPDLVRKYIEAWKLAGVLK</sequence>
<dbReference type="Gene3D" id="3.10.129.110">
    <property type="entry name" value="Polyketide synthase dehydratase"/>
    <property type="match status" value="1"/>
</dbReference>
<proteinExistence type="predicted"/>
<dbReference type="InterPro" id="IPR029063">
    <property type="entry name" value="SAM-dependent_MTases_sf"/>
</dbReference>
<keyword evidence="5" id="KW-0511">Multifunctional enzyme</keyword>
<dbReference type="Pfam" id="PF16073">
    <property type="entry name" value="SAT"/>
    <property type="match status" value="1"/>
</dbReference>
<dbReference type="InterPro" id="IPR042104">
    <property type="entry name" value="PKS_dehydratase_sf"/>
</dbReference>
<dbReference type="SUPFAM" id="SSF52151">
    <property type="entry name" value="FabD/lysophospholipase-like"/>
    <property type="match status" value="1"/>
</dbReference>
<dbReference type="InterPro" id="IPR009081">
    <property type="entry name" value="PP-bd_ACP"/>
</dbReference>